<reference evidence="1" key="1">
    <citation type="submission" date="2017-04" db="EMBL/GenBank/DDBJ databases">
        <authorList>
            <person name="Varghese N."/>
            <person name="Submissions S."/>
        </authorList>
    </citation>
    <scope>NUCLEOTIDE SEQUENCE</scope>
    <source>
        <strain evidence="1">WTE2008</strain>
    </source>
</reference>
<sequence length="269" mass="29851">MCALLILVLCAAVIFAAFGIKLPEASGKTVKKDGKMTIDCSNMSEGYIMVKAKKTNKRLKLQIATEGAKLNYDLNSDGEFEVFPLQFGSGKYQVSLYENAGGKKYSKEGSVKLNVNIPDKLSCFLYPNQYVSYDENTPCVKFAEEELCKGMTDQKEIYDAICKYVVGGTFVYDYIKSVTIKPGQLPQIDECWNNRMGICQDLSAMTCAMLRSQGIPARLMIGTVGTDPKKTIYHAWVMAVVNGKDEFFDPTAELGGSSKTATYTPERYY</sequence>
<name>A0AC61PPK4_9FIRM</name>
<evidence type="ECO:0000313" key="1">
    <source>
        <dbReference type="EMBL" id="SMC83455.1"/>
    </source>
</evidence>
<dbReference type="EMBL" id="FWXZ01000007">
    <property type="protein sequence ID" value="SMC83455.1"/>
    <property type="molecule type" value="Genomic_DNA"/>
</dbReference>
<gene>
    <name evidence="1" type="ORF">SAMN06297397_2828</name>
</gene>
<accession>A0AC61PPK4</accession>
<comment type="caution">
    <text evidence="1">The sequence shown here is derived from an EMBL/GenBank/DDBJ whole genome shotgun (WGS) entry which is preliminary data.</text>
</comment>
<proteinExistence type="predicted"/>
<organism evidence="1 2">
    <name type="scientific">Aristaeella lactis</name>
    <dbReference type="NCBI Taxonomy" id="3046383"/>
    <lineage>
        <taxon>Bacteria</taxon>
        <taxon>Bacillati</taxon>
        <taxon>Bacillota</taxon>
        <taxon>Clostridia</taxon>
        <taxon>Eubacteriales</taxon>
        <taxon>Aristaeellaceae</taxon>
        <taxon>Aristaeella</taxon>
    </lineage>
</organism>
<evidence type="ECO:0000313" key="2">
    <source>
        <dbReference type="Proteomes" id="UP000192328"/>
    </source>
</evidence>
<keyword evidence="2" id="KW-1185">Reference proteome</keyword>
<dbReference type="Proteomes" id="UP000192328">
    <property type="component" value="Unassembled WGS sequence"/>
</dbReference>
<protein>
    <submittedName>
        <fullName evidence="1">Transglutaminase-like superfamily protein</fullName>
    </submittedName>
</protein>